<dbReference type="GO" id="GO:0031902">
    <property type="term" value="C:late endosome membrane"/>
    <property type="evidence" value="ECO:0007669"/>
    <property type="project" value="TreeGrafter"/>
</dbReference>
<dbReference type="SUPFAM" id="SSF55961">
    <property type="entry name" value="Bet v1-like"/>
    <property type="match status" value="1"/>
</dbReference>
<name>A0A0T6BFN1_9SCAR</name>
<evidence type="ECO:0000313" key="2">
    <source>
        <dbReference type="EMBL" id="KRT86149.1"/>
    </source>
</evidence>
<keyword evidence="3" id="KW-1185">Reference proteome</keyword>
<dbReference type="InterPro" id="IPR002913">
    <property type="entry name" value="START_lipid-bd_dom"/>
</dbReference>
<dbReference type="EMBL" id="LJIG01000791">
    <property type="protein sequence ID" value="KRT86149.1"/>
    <property type="molecule type" value="Genomic_DNA"/>
</dbReference>
<evidence type="ECO:0000259" key="1">
    <source>
        <dbReference type="PROSITE" id="PS50848"/>
    </source>
</evidence>
<dbReference type="InterPro" id="IPR051869">
    <property type="entry name" value="STARD3"/>
</dbReference>
<gene>
    <name evidence="2" type="ORF">AMK59_1590</name>
</gene>
<evidence type="ECO:0000313" key="3">
    <source>
        <dbReference type="Proteomes" id="UP000051574"/>
    </source>
</evidence>
<dbReference type="GO" id="GO:0099044">
    <property type="term" value="P:vesicle tethering to endoplasmic reticulum"/>
    <property type="evidence" value="ECO:0007669"/>
    <property type="project" value="TreeGrafter"/>
</dbReference>
<proteinExistence type="predicted"/>
<dbReference type="PANTHER" id="PTHR46121">
    <property type="entry name" value="STEROIDOGENIC ACUTE REGULATORY PROTEIN-LIKE"/>
    <property type="match status" value="1"/>
</dbReference>
<dbReference type="GO" id="GO:0005765">
    <property type="term" value="C:lysosomal membrane"/>
    <property type="evidence" value="ECO:0007669"/>
    <property type="project" value="TreeGrafter"/>
</dbReference>
<dbReference type="Pfam" id="PF01852">
    <property type="entry name" value="START"/>
    <property type="match status" value="1"/>
</dbReference>
<comment type="caution">
    <text evidence="2">The sequence shown here is derived from an EMBL/GenBank/DDBJ whole genome shotgun (WGS) entry which is preliminary data.</text>
</comment>
<protein>
    <recommendedName>
        <fullName evidence="1">START domain-containing protein</fullName>
    </recommendedName>
</protein>
<accession>A0A0T6BFN1</accession>
<organism evidence="2 3">
    <name type="scientific">Oryctes borbonicus</name>
    <dbReference type="NCBI Taxonomy" id="1629725"/>
    <lineage>
        <taxon>Eukaryota</taxon>
        <taxon>Metazoa</taxon>
        <taxon>Ecdysozoa</taxon>
        <taxon>Arthropoda</taxon>
        <taxon>Hexapoda</taxon>
        <taxon>Insecta</taxon>
        <taxon>Pterygota</taxon>
        <taxon>Neoptera</taxon>
        <taxon>Endopterygota</taxon>
        <taxon>Coleoptera</taxon>
        <taxon>Polyphaga</taxon>
        <taxon>Scarabaeiformia</taxon>
        <taxon>Scarabaeidae</taxon>
        <taxon>Dynastinae</taxon>
        <taxon>Oryctes</taxon>
    </lineage>
</organism>
<dbReference type="GO" id="GO:0008289">
    <property type="term" value="F:lipid binding"/>
    <property type="evidence" value="ECO:0007669"/>
    <property type="project" value="InterPro"/>
</dbReference>
<feature type="domain" description="START" evidence="1">
    <location>
        <begin position="1"/>
        <end position="103"/>
    </location>
</feature>
<dbReference type="GO" id="GO:0140284">
    <property type="term" value="C:endoplasmic reticulum-endosome membrane contact site"/>
    <property type="evidence" value="ECO:0007669"/>
    <property type="project" value="TreeGrafter"/>
</dbReference>
<dbReference type="PANTHER" id="PTHR46121:SF4">
    <property type="entry name" value="STEROIDOGENIC ACUTE REGULATORY PROTEIN-LIKE"/>
    <property type="match status" value="1"/>
</dbReference>
<dbReference type="AlphaFoldDB" id="A0A0T6BFN1"/>
<dbReference type="Proteomes" id="UP000051574">
    <property type="component" value="Unassembled WGS sequence"/>
</dbReference>
<dbReference type="GO" id="GO:0005789">
    <property type="term" value="C:endoplasmic reticulum membrane"/>
    <property type="evidence" value="ECO:0007669"/>
    <property type="project" value="TreeGrafter"/>
</dbReference>
<dbReference type="Gene3D" id="3.30.530.20">
    <property type="match status" value="1"/>
</dbReference>
<dbReference type="PROSITE" id="PS50848">
    <property type="entry name" value="START"/>
    <property type="match status" value="1"/>
</dbReference>
<reference evidence="2 3" key="1">
    <citation type="submission" date="2015-09" db="EMBL/GenBank/DDBJ databases">
        <title>Draft genome of the scarab beetle Oryctes borbonicus.</title>
        <authorList>
            <person name="Meyer J.M."/>
            <person name="Markov G.V."/>
            <person name="Baskaran P."/>
            <person name="Herrmann M."/>
            <person name="Sommer R.J."/>
            <person name="Roedelsperger C."/>
        </authorList>
    </citation>
    <scope>NUCLEOTIDE SEQUENCE [LARGE SCALE GENOMIC DNA]</scope>
    <source>
        <strain evidence="2">OB123</strain>
        <tissue evidence="2">Whole animal</tissue>
    </source>
</reference>
<dbReference type="InterPro" id="IPR023393">
    <property type="entry name" value="START-like_dom_sf"/>
</dbReference>
<dbReference type="OrthoDB" id="74575at2759"/>
<sequence>MVASRDFISLRVWSRKEKCFLVANTGIDYPFMPETSEYIRGRNGIGCWAIHLMEDNPDRCQFEWILNSDLKGWFPSTILEPAYVNLLFEYLKNLRVHLKKYDDL</sequence>